<name>A0A5J4UDP5_9EUKA</name>
<accession>A0A5J4UDP5</accession>
<proteinExistence type="predicted"/>
<evidence type="ECO:0000256" key="1">
    <source>
        <dbReference type="SAM" id="MobiDB-lite"/>
    </source>
</evidence>
<dbReference type="Gene3D" id="1.25.10.10">
    <property type="entry name" value="Leucine-rich Repeat Variant"/>
    <property type="match status" value="1"/>
</dbReference>
<sequence>MRLADEFTQNMDSKITLPVVIPFIQQLLQSQQYVLRSTGHLLLSAIIEGSREQLQEKAQQDLLLQMATQSIQGDPSNRVVHSAIQTLGSLCRDLNLDEDNIEIETVDQSQNAEKTKSFFSSIYAQEIMQSIIIAIKGVDIDVGGGQKVRRNPCFPVQLMACRMTTTFSDNVSKSILKENCQILVQVIFELLYQNQQYITEMANSESEKNNELQRIQQQLLTSSTSQLDEDIINTKFTNKLKAAYKIRVQSAIALTTLFDTIEEGCEQYFSVVCPIVMSGLIGEGMSRIVDIGSQIACVASQQDKEYQSACIDCVMALFSGIGKEKAGQYLNQFMGEIIKIEKEMNFDPIKSQLQLNQQQQQQSQDQTSSLQHKIYKDESDPRIRSIESLYVRLADLVKEQFVPLLEFAMKPLLRTAQKRSGIRVLFSEQSLSDNLRGNSSGKLGDDSIIFIDENNKEVYIEGDNAENDRTNALKAISQIAVSLGKNLGQNYSQQ</sequence>
<feature type="compositionally biased region" description="Low complexity" evidence="1">
    <location>
        <begin position="355"/>
        <end position="371"/>
    </location>
</feature>
<dbReference type="SUPFAM" id="SSF48371">
    <property type="entry name" value="ARM repeat"/>
    <property type="match status" value="1"/>
</dbReference>
<reference evidence="2 3" key="1">
    <citation type="submission" date="2019-03" db="EMBL/GenBank/DDBJ databases">
        <title>Single cell metagenomics reveals metabolic interactions within the superorganism composed of flagellate Streblomastix strix and complex community of Bacteroidetes bacteria on its surface.</title>
        <authorList>
            <person name="Treitli S.C."/>
            <person name="Kolisko M."/>
            <person name="Husnik F."/>
            <person name="Keeling P."/>
            <person name="Hampl V."/>
        </authorList>
    </citation>
    <scope>NUCLEOTIDE SEQUENCE [LARGE SCALE GENOMIC DNA]</scope>
    <source>
        <strain evidence="2">ST1C</strain>
    </source>
</reference>
<dbReference type="InterPro" id="IPR016024">
    <property type="entry name" value="ARM-type_fold"/>
</dbReference>
<evidence type="ECO:0000313" key="2">
    <source>
        <dbReference type="EMBL" id="KAA6368926.1"/>
    </source>
</evidence>
<protein>
    <submittedName>
        <fullName evidence="2">Uncharacterized protein</fullName>
    </submittedName>
</protein>
<organism evidence="2 3">
    <name type="scientific">Streblomastix strix</name>
    <dbReference type="NCBI Taxonomy" id="222440"/>
    <lineage>
        <taxon>Eukaryota</taxon>
        <taxon>Metamonada</taxon>
        <taxon>Preaxostyla</taxon>
        <taxon>Oxymonadida</taxon>
        <taxon>Streblomastigidae</taxon>
        <taxon>Streblomastix</taxon>
    </lineage>
</organism>
<dbReference type="InterPro" id="IPR011989">
    <property type="entry name" value="ARM-like"/>
</dbReference>
<dbReference type="EMBL" id="SNRW01016862">
    <property type="protein sequence ID" value="KAA6368926.1"/>
    <property type="molecule type" value="Genomic_DNA"/>
</dbReference>
<evidence type="ECO:0000313" key="3">
    <source>
        <dbReference type="Proteomes" id="UP000324800"/>
    </source>
</evidence>
<gene>
    <name evidence="2" type="ORF">EZS28_035547</name>
</gene>
<feature type="region of interest" description="Disordered" evidence="1">
    <location>
        <begin position="355"/>
        <end position="374"/>
    </location>
</feature>
<dbReference type="AlphaFoldDB" id="A0A5J4UDP5"/>
<dbReference type="Proteomes" id="UP000324800">
    <property type="component" value="Unassembled WGS sequence"/>
</dbReference>
<comment type="caution">
    <text evidence="2">The sequence shown here is derived from an EMBL/GenBank/DDBJ whole genome shotgun (WGS) entry which is preliminary data.</text>
</comment>
<feature type="non-terminal residue" evidence="2">
    <location>
        <position position="494"/>
    </location>
</feature>